<dbReference type="InterPro" id="IPR001214">
    <property type="entry name" value="SET_dom"/>
</dbReference>
<dbReference type="Gene3D" id="1.10.220.160">
    <property type="match status" value="1"/>
</dbReference>
<evidence type="ECO:0000256" key="1">
    <source>
        <dbReference type="ARBA" id="ARBA00022723"/>
    </source>
</evidence>
<proteinExistence type="predicted"/>
<feature type="domain" description="MYND-type" evidence="6">
    <location>
        <begin position="216"/>
        <end position="256"/>
    </location>
</feature>
<keyword evidence="3" id="KW-0862">Zinc</keyword>
<dbReference type="SUPFAM" id="SSF144232">
    <property type="entry name" value="HIT/MYND zinc finger-like"/>
    <property type="match status" value="1"/>
</dbReference>
<dbReference type="SMART" id="SM00317">
    <property type="entry name" value="SET"/>
    <property type="match status" value="1"/>
</dbReference>
<accession>A0A8D8AZ38</accession>
<dbReference type="Gene3D" id="6.10.140.2220">
    <property type="match status" value="1"/>
</dbReference>
<sequence length="546" mass="61362">MAYERNGVGAGMKALMDEMPDSLHADVTKYRDFALLRQAALLDVPERTKCDRRAAQLRQEGNRLYLERQYGDALERYNESICFAERDSDQLGMGFANRSAIYCEQGEFEYALANIALAKAHHYPEKLMPKLLARELSCRAKLDAGQSKGTVPNPGMDVNVNANPKIPFVADGVGMKLYKQFGRGLIAKRDFQVGDIILDEKPTLVTNGLGYRYTNCANCSTGFNHSLLPCPGCVSYMYCSEECLQRDKRFVHRFECGMAEKLRNAMFCSTIIGPKLFFYGLTLFDDDLQAMMDYCHGKTAQGLGNPFEMDFRTKDQLDQFKVLHKAGVHHITILDKVHQVSAAVFYVLFIKHSPLLQRLVTTQAQRDFVLNCFLDYIRKCDTFLLDTTESSTVSLVGSIVNHSCDPNAAFTVHGGHIKLAVLRPIAKGEQILASYGPTWWQPKPDYESCYKCKCIVCTKPSWSTKQGTLPPAAVQHDRLITTISCSSEANFADRLNVMQQFLNRYAENHTDVAYGEVLKLYNLLLKGMIQLDLTTGERAKVAASLK</sequence>
<keyword evidence="1" id="KW-0479">Metal-binding</keyword>
<dbReference type="PROSITE" id="PS50280">
    <property type="entry name" value="SET"/>
    <property type="match status" value="1"/>
</dbReference>
<dbReference type="InterPro" id="IPR046341">
    <property type="entry name" value="SET_dom_sf"/>
</dbReference>
<evidence type="ECO:0000256" key="2">
    <source>
        <dbReference type="ARBA" id="ARBA00022771"/>
    </source>
</evidence>
<keyword evidence="2 4" id="KW-0863">Zinc-finger</keyword>
<reference evidence="7" key="1">
    <citation type="submission" date="2021-05" db="EMBL/GenBank/DDBJ databases">
        <authorList>
            <person name="Alioto T."/>
            <person name="Alioto T."/>
            <person name="Gomez Garrido J."/>
        </authorList>
    </citation>
    <scope>NUCLEOTIDE SEQUENCE</scope>
</reference>
<dbReference type="GO" id="GO:0008757">
    <property type="term" value="F:S-adenosylmethionine-dependent methyltransferase activity"/>
    <property type="evidence" value="ECO:0007669"/>
    <property type="project" value="UniProtKB-ARBA"/>
</dbReference>
<dbReference type="PROSITE" id="PS01360">
    <property type="entry name" value="ZF_MYND_1"/>
    <property type="match status" value="1"/>
</dbReference>
<dbReference type="GO" id="GO:0008276">
    <property type="term" value="F:protein methyltransferase activity"/>
    <property type="evidence" value="ECO:0007669"/>
    <property type="project" value="UniProtKB-ARBA"/>
</dbReference>
<feature type="domain" description="SET" evidence="5">
    <location>
        <begin position="164"/>
        <end position="436"/>
    </location>
</feature>
<protein>
    <submittedName>
        <fullName evidence="7">SET and MYND domain-containing protein 4</fullName>
    </submittedName>
</protein>
<dbReference type="Gene3D" id="1.25.40.10">
    <property type="entry name" value="Tetratricopeptide repeat domain"/>
    <property type="match status" value="1"/>
</dbReference>
<dbReference type="PROSITE" id="PS50865">
    <property type="entry name" value="ZF_MYND_2"/>
    <property type="match status" value="1"/>
</dbReference>
<dbReference type="InterPro" id="IPR002893">
    <property type="entry name" value="Znf_MYND"/>
</dbReference>
<name>A0A8D8AZ38_CULPI</name>
<dbReference type="EMBL" id="HBUE01054776">
    <property type="protein sequence ID" value="CAG6466058.1"/>
    <property type="molecule type" value="Transcribed_RNA"/>
</dbReference>
<dbReference type="PANTHER" id="PTHR47111">
    <property type="entry name" value="BCDNA.LD29892"/>
    <property type="match status" value="1"/>
</dbReference>
<evidence type="ECO:0000259" key="5">
    <source>
        <dbReference type="PROSITE" id="PS50280"/>
    </source>
</evidence>
<dbReference type="PANTHER" id="PTHR47111:SF1">
    <property type="entry name" value="SET AND MYND DOMAIN-CONTAINING PROTEIN 4"/>
    <property type="match status" value="1"/>
</dbReference>
<evidence type="ECO:0000313" key="7">
    <source>
        <dbReference type="EMBL" id="CAG6466058.1"/>
    </source>
</evidence>
<dbReference type="AlphaFoldDB" id="A0A8D8AZ38"/>
<organism evidence="7">
    <name type="scientific">Culex pipiens</name>
    <name type="common">House mosquito</name>
    <dbReference type="NCBI Taxonomy" id="7175"/>
    <lineage>
        <taxon>Eukaryota</taxon>
        <taxon>Metazoa</taxon>
        <taxon>Ecdysozoa</taxon>
        <taxon>Arthropoda</taxon>
        <taxon>Hexapoda</taxon>
        <taxon>Insecta</taxon>
        <taxon>Pterygota</taxon>
        <taxon>Neoptera</taxon>
        <taxon>Endopterygota</taxon>
        <taxon>Diptera</taxon>
        <taxon>Nematocera</taxon>
        <taxon>Culicoidea</taxon>
        <taxon>Culicidae</taxon>
        <taxon>Culicinae</taxon>
        <taxon>Culicini</taxon>
        <taxon>Culex</taxon>
        <taxon>Culex</taxon>
    </lineage>
</organism>
<dbReference type="GO" id="GO:0008270">
    <property type="term" value="F:zinc ion binding"/>
    <property type="evidence" value="ECO:0007669"/>
    <property type="project" value="UniProtKB-KW"/>
</dbReference>
<dbReference type="InterPro" id="IPR011990">
    <property type="entry name" value="TPR-like_helical_dom_sf"/>
</dbReference>
<dbReference type="SUPFAM" id="SSF82199">
    <property type="entry name" value="SET domain"/>
    <property type="match status" value="1"/>
</dbReference>
<dbReference type="Pfam" id="PF01753">
    <property type="entry name" value="zf-MYND"/>
    <property type="match status" value="1"/>
</dbReference>
<dbReference type="Pfam" id="PF00856">
    <property type="entry name" value="SET"/>
    <property type="match status" value="1"/>
</dbReference>
<dbReference type="GO" id="GO:0008170">
    <property type="term" value="F:N-methyltransferase activity"/>
    <property type="evidence" value="ECO:0007669"/>
    <property type="project" value="UniProtKB-ARBA"/>
</dbReference>
<dbReference type="Gene3D" id="2.170.270.10">
    <property type="entry name" value="SET domain"/>
    <property type="match status" value="1"/>
</dbReference>
<evidence type="ECO:0000256" key="4">
    <source>
        <dbReference type="PROSITE-ProRule" id="PRU00134"/>
    </source>
</evidence>
<dbReference type="SUPFAM" id="SSF48452">
    <property type="entry name" value="TPR-like"/>
    <property type="match status" value="1"/>
</dbReference>
<evidence type="ECO:0000256" key="3">
    <source>
        <dbReference type="ARBA" id="ARBA00022833"/>
    </source>
</evidence>
<evidence type="ECO:0000259" key="6">
    <source>
        <dbReference type="PROSITE" id="PS50865"/>
    </source>
</evidence>